<keyword evidence="3" id="KW-1185">Reference proteome</keyword>
<dbReference type="InterPro" id="IPR037523">
    <property type="entry name" value="VOC_core"/>
</dbReference>
<evidence type="ECO:0000313" key="3">
    <source>
        <dbReference type="Proteomes" id="UP001549313"/>
    </source>
</evidence>
<dbReference type="Gene3D" id="3.10.180.10">
    <property type="entry name" value="2,3-Dihydroxybiphenyl 1,2-Dioxygenase, domain 1"/>
    <property type="match status" value="1"/>
</dbReference>
<gene>
    <name evidence="2" type="ORF">ABIE19_001346</name>
</gene>
<dbReference type="InterPro" id="IPR041581">
    <property type="entry name" value="Glyoxalase_6"/>
</dbReference>
<feature type="domain" description="VOC" evidence="1">
    <location>
        <begin position="5"/>
        <end position="117"/>
    </location>
</feature>
<dbReference type="GO" id="GO:0016829">
    <property type="term" value="F:lyase activity"/>
    <property type="evidence" value="ECO:0007669"/>
    <property type="project" value="UniProtKB-KW"/>
</dbReference>
<dbReference type="CDD" id="cd06587">
    <property type="entry name" value="VOC"/>
    <property type="match status" value="1"/>
</dbReference>
<comment type="caution">
    <text evidence="2">The sequence shown here is derived from an EMBL/GenBank/DDBJ whole genome shotgun (WGS) entry which is preliminary data.</text>
</comment>
<accession>A0ABV2RA30</accession>
<evidence type="ECO:0000259" key="1">
    <source>
        <dbReference type="PROSITE" id="PS51819"/>
    </source>
</evidence>
<dbReference type="SUPFAM" id="SSF54593">
    <property type="entry name" value="Glyoxalase/Bleomycin resistance protein/Dihydroxybiphenyl dioxygenase"/>
    <property type="match status" value="1"/>
</dbReference>
<protein>
    <submittedName>
        <fullName evidence="2">Enzyme related to lactoylglutathione lyase</fullName>
    </submittedName>
</protein>
<dbReference type="EMBL" id="JBEPTF010000001">
    <property type="protein sequence ID" value="MET4683437.1"/>
    <property type="molecule type" value="Genomic_DNA"/>
</dbReference>
<proteinExistence type="predicted"/>
<reference evidence="2 3" key="1">
    <citation type="submission" date="2024-06" db="EMBL/GenBank/DDBJ databases">
        <title>Sorghum-associated microbial communities from plants grown in Nebraska, USA.</title>
        <authorList>
            <person name="Schachtman D."/>
        </authorList>
    </citation>
    <scope>NUCLEOTIDE SEQUENCE [LARGE SCALE GENOMIC DNA]</scope>
    <source>
        <strain evidence="2 3">2814</strain>
    </source>
</reference>
<dbReference type="Proteomes" id="UP001549313">
    <property type="component" value="Unassembled WGS sequence"/>
</dbReference>
<dbReference type="PROSITE" id="PS51819">
    <property type="entry name" value="VOC"/>
    <property type="match status" value="1"/>
</dbReference>
<organism evidence="2 3">
    <name type="scientific">Brevundimonas faecalis</name>
    <dbReference type="NCBI Taxonomy" id="947378"/>
    <lineage>
        <taxon>Bacteria</taxon>
        <taxon>Pseudomonadati</taxon>
        <taxon>Pseudomonadota</taxon>
        <taxon>Alphaproteobacteria</taxon>
        <taxon>Caulobacterales</taxon>
        <taxon>Caulobacteraceae</taxon>
        <taxon>Brevundimonas</taxon>
    </lineage>
</organism>
<sequence length="122" mass="13534">MPVTGIGGLFFRSKDAKALADWYLTHLGVGAPENLWVWNQQAGPTVFAPFKEDSDYFAADRRWMLNLRIEGLDDLIASLKAAGIEVVTKAEWDATPEIGRFARIHDPEGNPIELWEPASPPA</sequence>
<dbReference type="InterPro" id="IPR029068">
    <property type="entry name" value="Glyas_Bleomycin-R_OHBP_Dase"/>
</dbReference>
<keyword evidence="2" id="KW-0456">Lyase</keyword>
<name>A0ABV2RA30_9CAUL</name>
<dbReference type="RefSeq" id="WP_354088356.1">
    <property type="nucleotide sequence ID" value="NZ_JBEPTF010000001.1"/>
</dbReference>
<dbReference type="Pfam" id="PF18029">
    <property type="entry name" value="Glyoxalase_6"/>
    <property type="match status" value="1"/>
</dbReference>
<evidence type="ECO:0000313" key="2">
    <source>
        <dbReference type="EMBL" id="MET4683437.1"/>
    </source>
</evidence>